<keyword evidence="3" id="KW-1185">Reference proteome</keyword>
<name>A0A316ALX4_9BACT</name>
<dbReference type="AlphaFoldDB" id="A0A316ALX4"/>
<comment type="caution">
    <text evidence="2">The sequence shown here is derived from an EMBL/GenBank/DDBJ whole genome shotgun (WGS) entry which is preliminary data.</text>
</comment>
<evidence type="ECO:0008006" key="4">
    <source>
        <dbReference type="Google" id="ProtNLM"/>
    </source>
</evidence>
<evidence type="ECO:0000313" key="2">
    <source>
        <dbReference type="EMBL" id="PWJ58532.1"/>
    </source>
</evidence>
<gene>
    <name evidence="2" type="ORF">CLV98_104392</name>
</gene>
<evidence type="ECO:0000256" key="1">
    <source>
        <dbReference type="SAM" id="Phobius"/>
    </source>
</evidence>
<reference evidence="2 3" key="1">
    <citation type="submission" date="2018-03" db="EMBL/GenBank/DDBJ databases">
        <title>Genomic Encyclopedia of Archaeal and Bacterial Type Strains, Phase II (KMG-II): from individual species to whole genera.</title>
        <authorList>
            <person name="Goeker M."/>
        </authorList>
    </citation>
    <scope>NUCLEOTIDE SEQUENCE [LARGE SCALE GENOMIC DNA]</scope>
    <source>
        <strain evidence="2 3">DSM 100346</strain>
    </source>
</reference>
<dbReference type="OrthoDB" id="5493262at2"/>
<keyword evidence="1" id="KW-0472">Membrane</keyword>
<protein>
    <recommendedName>
        <fullName evidence="4">DUF1684 domain-containing protein</fullName>
    </recommendedName>
</protein>
<dbReference type="PANTHER" id="PTHR41913">
    <property type="entry name" value="DUF1684 DOMAIN-CONTAINING PROTEIN"/>
    <property type="match status" value="1"/>
</dbReference>
<accession>A0A316ALX4</accession>
<feature type="transmembrane region" description="Helical" evidence="1">
    <location>
        <begin position="6"/>
        <end position="24"/>
    </location>
</feature>
<dbReference type="RefSeq" id="WP_109674365.1">
    <property type="nucleotide sequence ID" value="NZ_QGDT01000004.1"/>
</dbReference>
<organism evidence="2 3">
    <name type="scientific">Dyadobacter jejuensis</name>
    <dbReference type="NCBI Taxonomy" id="1082580"/>
    <lineage>
        <taxon>Bacteria</taxon>
        <taxon>Pseudomonadati</taxon>
        <taxon>Bacteroidota</taxon>
        <taxon>Cytophagia</taxon>
        <taxon>Cytophagales</taxon>
        <taxon>Spirosomataceae</taxon>
        <taxon>Dyadobacter</taxon>
    </lineage>
</organism>
<evidence type="ECO:0000313" key="3">
    <source>
        <dbReference type="Proteomes" id="UP000245880"/>
    </source>
</evidence>
<sequence>MFKNKLIRYSTVAMVLAILAYFFVENFTGRTSGDSMDELLATNPQAYVDQIMKKRAEKDELFRDGDDSPIADKAAFHGLHYFKVNPEYRVKANVVPYTGDDRTLKVRYTDGTEDNYERFGMANFTINGQPLKLMILKNEGSLSILFRDETSGKESYGGGRYLDYPLSNLQNNVLTIDFNEAYNPYCAYQESFACPVPPKENTLPVAIFAGEQYEEAMH</sequence>
<dbReference type="EMBL" id="QGDT01000004">
    <property type="protein sequence ID" value="PWJ58532.1"/>
    <property type="molecule type" value="Genomic_DNA"/>
</dbReference>
<dbReference type="Proteomes" id="UP000245880">
    <property type="component" value="Unassembled WGS sequence"/>
</dbReference>
<keyword evidence="1" id="KW-0812">Transmembrane</keyword>
<dbReference type="PANTHER" id="PTHR41913:SF1">
    <property type="entry name" value="DUF1684 DOMAIN-CONTAINING PROTEIN"/>
    <property type="match status" value="1"/>
</dbReference>
<dbReference type="Pfam" id="PF07920">
    <property type="entry name" value="DUF1684"/>
    <property type="match status" value="1"/>
</dbReference>
<dbReference type="InterPro" id="IPR012467">
    <property type="entry name" value="DUF1684"/>
</dbReference>
<keyword evidence="1" id="KW-1133">Transmembrane helix</keyword>
<proteinExistence type="predicted"/>